<dbReference type="Pfam" id="PF00106">
    <property type="entry name" value="adh_short"/>
    <property type="match status" value="1"/>
</dbReference>
<dbReference type="PANTHER" id="PTHR43544">
    <property type="entry name" value="SHORT-CHAIN DEHYDROGENASE/REDUCTASE"/>
    <property type="match status" value="1"/>
</dbReference>
<gene>
    <name evidence="1" type="ORF">KUV31_03910</name>
</gene>
<dbReference type="InterPro" id="IPR036291">
    <property type="entry name" value="NAD(P)-bd_dom_sf"/>
</dbReference>
<protein>
    <submittedName>
        <fullName evidence="1">SDR family NAD(P)-dependent oxidoreductase</fullName>
    </submittedName>
</protein>
<dbReference type="GO" id="GO:0005737">
    <property type="term" value="C:cytoplasm"/>
    <property type="evidence" value="ECO:0007669"/>
    <property type="project" value="TreeGrafter"/>
</dbReference>
<sequence length="231" mass="24572">MGWRRAVVVGASGGIGAALADLLEQGGTEVHRLSRSATGEAHLDLEDEHSIAEAAKRIGAAGDVDLVLVATGFLHEGKSGPEKDWRQIDPAMLARNFAINSTGPALVAKHFLPLLPDEGRAGFAALAARVGSIGDNRLGGWYSYRASKAALVMLMRSYSVELARKKPDAFCVTLHPGTVDTQLSEPFQRNVPEGKLFTPEFSASSLLEVLEGIGPAQSGRQFAWDGEEIVP</sequence>
<reference evidence="1" key="1">
    <citation type="submission" date="2021-06" db="EMBL/GenBank/DDBJ databases">
        <title>50 bacteria genomes isolated from Dapeng, Shenzhen, China.</title>
        <authorList>
            <person name="Zheng W."/>
            <person name="Yu S."/>
            <person name="Huang Y."/>
        </authorList>
    </citation>
    <scope>NUCLEOTIDE SEQUENCE</scope>
    <source>
        <strain evidence="1">DP4N28-2</strain>
    </source>
</reference>
<dbReference type="Gene3D" id="3.40.50.720">
    <property type="entry name" value="NAD(P)-binding Rossmann-like Domain"/>
    <property type="match status" value="1"/>
</dbReference>
<dbReference type="RefSeq" id="WP_222404583.1">
    <property type="nucleotide sequence ID" value="NZ_JAHVKP010000001.1"/>
</dbReference>
<accession>A0A9Q3XCJ2</accession>
<comment type="caution">
    <text evidence="1">The sequence shown here is derived from an EMBL/GenBank/DDBJ whole genome shotgun (WGS) entry which is preliminary data.</text>
</comment>
<dbReference type="InterPro" id="IPR051468">
    <property type="entry name" value="Fungal_SecMetab_SDRs"/>
</dbReference>
<dbReference type="InterPro" id="IPR002347">
    <property type="entry name" value="SDR_fam"/>
</dbReference>
<organism evidence="1 2">
    <name type="scientific">Qipengyuania aquimaris</name>
    <dbReference type="NCBI Taxonomy" id="255984"/>
    <lineage>
        <taxon>Bacteria</taxon>
        <taxon>Pseudomonadati</taxon>
        <taxon>Pseudomonadota</taxon>
        <taxon>Alphaproteobacteria</taxon>
        <taxon>Sphingomonadales</taxon>
        <taxon>Erythrobacteraceae</taxon>
        <taxon>Qipengyuania</taxon>
    </lineage>
</organism>
<dbReference type="AlphaFoldDB" id="A0A9Q3XCJ2"/>
<evidence type="ECO:0000313" key="1">
    <source>
        <dbReference type="EMBL" id="MBY6217479.1"/>
    </source>
</evidence>
<proteinExistence type="predicted"/>
<dbReference type="GO" id="GO:0016491">
    <property type="term" value="F:oxidoreductase activity"/>
    <property type="evidence" value="ECO:0007669"/>
    <property type="project" value="TreeGrafter"/>
</dbReference>
<dbReference type="PRINTS" id="PR00081">
    <property type="entry name" value="GDHRDH"/>
</dbReference>
<evidence type="ECO:0000313" key="2">
    <source>
        <dbReference type="Proteomes" id="UP000824927"/>
    </source>
</evidence>
<dbReference type="PANTHER" id="PTHR43544:SF12">
    <property type="entry name" value="NAD(P)-BINDING ROSSMANN-FOLD SUPERFAMILY PROTEIN"/>
    <property type="match status" value="1"/>
</dbReference>
<name>A0A9Q3XCJ2_9SPHN</name>
<dbReference type="EMBL" id="JAHVKP010000001">
    <property type="protein sequence ID" value="MBY6217479.1"/>
    <property type="molecule type" value="Genomic_DNA"/>
</dbReference>
<dbReference type="Proteomes" id="UP000824927">
    <property type="component" value="Unassembled WGS sequence"/>
</dbReference>
<dbReference type="SUPFAM" id="SSF51735">
    <property type="entry name" value="NAD(P)-binding Rossmann-fold domains"/>
    <property type="match status" value="1"/>
</dbReference>